<gene>
    <name evidence="3" type="ORF">SAMN05421804_101677</name>
</gene>
<dbReference type="RefSeq" id="WP_031574088.1">
    <property type="nucleotide sequence ID" value="NZ_FNDZ01000001.1"/>
</dbReference>
<proteinExistence type="predicted"/>
<dbReference type="PANTHER" id="PTHR46558:SF11">
    <property type="entry name" value="HTH-TYPE TRANSCRIPTIONAL REGULATOR XRE"/>
    <property type="match status" value="1"/>
</dbReference>
<dbReference type="InterPro" id="IPR001387">
    <property type="entry name" value="Cro/C1-type_HTH"/>
</dbReference>
<dbReference type="AlphaFoldDB" id="A0A1G8HT65"/>
<reference evidence="3 4" key="1">
    <citation type="submission" date="2016-10" db="EMBL/GenBank/DDBJ databases">
        <authorList>
            <person name="de Groot N.N."/>
        </authorList>
    </citation>
    <scope>NUCLEOTIDE SEQUENCE [LARGE SCALE GENOMIC DNA]</scope>
    <source>
        <strain evidence="3 4">CGMCC 1.5058</strain>
    </source>
</reference>
<keyword evidence="1" id="KW-0238">DNA-binding</keyword>
<dbReference type="EMBL" id="FNDZ01000001">
    <property type="protein sequence ID" value="SDI09690.1"/>
    <property type="molecule type" value="Genomic_DNA"/>
</dbReference>
<dbReference type="CDD" id="cd00093">
    <property type="entry name" value="HTH_XRE"/>
    <property type="match status" value="1"/>
</dbReference>
<dbReference type="Pfam" id="PF01381">
    <property type="entry name" value="HTH_3"/>
    <property type="match status" value="1"/>
</dbReference>
<dbReference type="SUPFAM" id="SSF47413">
    <property type="entry name" value="lambda repressor-like DNA-binding domains"/>
    <property type="match status" value="1"/>
</dbReference>
<name>A0A1G8HT65_9CLOT</name>
<dbReference type="SMART" id="SM00530">
    <property type="entry name" value="HTH_XRE"/>
    <property type="match status" value="1"/>
</dbReference>
<evidence type="ECO:0000313" key="3">
    <source>
        <dbReference type="EMBL" id="SDI09690.1"/>
    </source>
</evidence>
<evidence type="ECO:0000313" key="4">
    <source>
        <dbReference type="Proteomes" id="UP000183255"/>
    </source>
</evidence>
<accession>A0A1G8HT65</accession>
<protein>
    <submittedName>
        <fullName evidence="3">Helix-turn-helix</fullName>
    </submittedName>
</protein>
<dbReference type="GO" id="GO:0003677">
    <property type="term" value="F:DNA binding"/>
    <property type="evidence" value="ECO:0007669"/>
    <property type="project" value="UniProtKB-KW"/>
</dbReference>
<feature type="domain" description="HTH cro/C1-type" evidence="2">
    <location>
        <begin position="10"/>
        <end position="64"/>
    </location>
</feature>
<evidence type="ECO:0000256" key="1">
    <source>
        <dbReference type="ARBA" id="ARBA00023125"/>
    </source>
</evidence>
<dbReference type="Gene3D" id="1.10.260.40">
    <property type="entry name" value="lambda repressor-like DNA-binding domains"/>
    <property type="match status" value="1"/>
</dbReference>
<dbReference type="InterPro" id="IPR010982">
    <property type="entry name" value="Lambda_DNA-bd_dom_sf"/>
</dbReference>
<dbReference type="PROSITE" id="PS50943">
    <property type="entry name" value="HTH_CROC1"/>
    <property type="match status" value="1"/>
</dbReference>
<organism evidence="3 4">
    <name type="scientific">Proteiniclasticum ruminis</name>
    <dbReference type="NCBI Taxonomy" id="398199"/>
    <lineage>
        <taxon>Bacteria</taxon>
        <taxon>Bacillati</taxon>
        <taxon>Bacillota</taxon>
        <taxon>Clostridia</taxon>
        <taxon>Eubacteriales</taxon>
        <taxon>Clostridiaceae</taxon>
        <taxon>Proteiniclasticum</taxon>
    </lineage>
</organism>
<sequence length="366" mass="41870">MKEIQISKIILQKRKEKGLTQDALAEYMGVTKASVSKWETGQSFPDITFLPRLASFFNITIDELIGYLPQMEKAEIRRVYKDLSDRFGKEPFRTVYKDVLTITEKYYSCFPCLLQMSILLLNHHMLEEKEEQSEVLGKTLQLLRRVREESGDLWLMKQATSLEATVQMILRDSLEVLELLEPNFLPISGDEVVLASAYAMRGEAKKAASVLQVSLYQHMMNYLSVGASYLMHVSGDLEVFKKALNRIFPVADTMGIMTLHPNVMGQIAFSGAHGYMVHGQKEEALKMLRLYTEACKNFKFPFQLQGDEFFTEVLPWLEELDLGNSAPRGDKLIKEGMLSAVKEYPLFQPLQEEPAFRSILLELENL</sequence>
<dbReference type="PANTHER" id="PTHR46558">
    <property type="entry name" value="TRACRIPTIONAL REGULATORY PROTEIN-RELATED-RELATED"/>
    <property type="match status" value="1"/>
</dbReference>
<dbReference type="Proteomes" id="UP000183255">
    <property type="component" value="Unassembled WGS sequence"/>
</dbReference>
<evidence type="ECO:0000259" key="2">
    <source>
        <dbReference type="PROSITE" id="PS50943"/>
    </source>
</evidence>